<evidence type="ECO:0000313" key="1">
    <source>
        <dbReference type="EMBL" id="PPK80711.1"/>
    </source>
</evidence>
<accession>A0A2S6HT02</accession>
<organism evidence="1 2">
    <name type="scientific">Lacrimispora xylanisolvens</name>
    <dbReference type="NCBI Taxonomy" id="384636"/>
    <lineage>
        <taxon>Bacteria</taxon>
        <taxon>Bacillati</taxon>
        <taxon>Bacillota</taxon>
        <taxon>Clostridia</taxon>
        <taxon>Lachnospirales</taxon>
        <taxon>Lachnospiraceae</taxon>
        <taxon>Lacrimispora</taxon>
    </lineage>
</organism>
<dbReference type="AlphaFoldDB" id="A0A2S6HT02"/>
<name>A0A2S6HT02_9FIRM</name>
<evidence type="ECO:0000313" key="2">
    <source>
        <dbReference type="Proteomes" id="UP000237749"/>
    </source>
</evidence>
<gene>
    <name evidence="1" type="ORF">BXY41_106302</name>
</gene>
<dbReference type="EMBL" id="PTJA01000006">
    <property type="protein sequence ID" value="PPK80711.1"/>
    <property type="molecule type" value="Genomic_DNA"/>
</dbReference>
<dbReference type="RefSeq" id="WP_104437385.1">
    <property type="nucleotide sequence ID" value="NZ_PTJA01000006.1"/>
</dbReference>
<dbReference type="Proteomes" id="UP000237749">
    <property type="component" value="Unassembled WGS sequence"/>
</dbReference>
<protein>
    <submittedName>
        <fullName evidence="1">Uncharacterized protein</fullName>
    </submittedName>
</protein>
<comment type="caution">
    <text evidence="1">The sequence shown here is derived from an EMBL/GenBank/DDBJ whole genome shotgun (WGS) entry which is preliminary data.</text>
</comment>
<keyword evidence="2" id="KW-1185">Reference proteome</keyword>
<sequence length="147" mass="15797">MKIMKTKAAVDHHGLLTIPVIPAGLTPGEQVEVVLASRGDEAAPLLLLTQAGIEVAIPLCALQEEDTLEEKDETENEDGLNLPGEVMEGAGISADSDLEIICGDGAIVILASDILNRLPEELAGLFQELGIHPDTIREVMRKEEYYL</sequence>
<proteinExistence type="predicted"/>
<reference evidence="1 2" key="1">
    <citation type="submission" date="2018-02" db="EMBL/GenBank/DDBJ databases">
        <title>Genomic Encyclopedia of Archaeal and Bacterial Type Strains, Phase II (KMG-II): from individual species to whole genera.</title>
        <authorList>
            <person name="Goeker M."/>
        </authorList>
    </citation>
    <scope>NUCLEOTIDE SEQUENCE [LARGE SCALE GENOMIC DNA]</scope>
    <source>
        <strain evidence="1 2">DSM 3808</strain>
    </source>
</reference>